<dbReference type="Proteomes" id="UP000225706">
    <property type="component" value="Unassembled WGS sequence"/>
</dbReference>
<dbReference type="STRING" id="50429.A0A2B4SSY9"/>
<reference evidence="2" key="1">
    <citation type="journal article" date="2017" name="bioRxiv">
        <title>Comparative analysis of the genomes of Stylophora pistillata and Acropora digitifera provides evidence for extensive differences between species of corals.</title>
        <authorList>
            <person name="Voolstra C.R."/>
            <person name="Li Y."/>
            <person name="Liew Y.J."/>
            <person name="Baumgarten S."/>
            <person name="Zoccola D."/>
            <person name="Flot J.-F."/>
            <person name="Tambutte S."/>
            <person name="Allemand D."/>
            <person name="Aranda M."/>
        </authorList>
    </citation>
    <scope>NUCLEOTIDE SEQUENCE [LARGE SCALE GENOMIC DNA]</scope>
</reference>
<keyword evidence="2" id="KW-1185">Reference proteome</keyword>
<sequence>MGKPHNNLAELLPKGLEQFGYKVQSTINLAHACEDGVVAILFDLNAEIPLYSATRMTGQQLSAESSGGRPTNYFRSSKAITRKYQQKKKDYNRALHRKLRVKMNGEKTLVVDRKWAKKSVRVAKKSVRVAKKSVRVAKKSVRVAKKSGRVAKKSVRVAKKSVRVAKKSVRVAKKSVRVAKKSVRVAKKSVRVAKKSVRVAKKSVRVAKKSVRVAKKSVRVAKKSVRE</sequence>
<organism evidence="1 2">
    <name type="scientific">Stylophora pistillata</name>
    <name type="common">Smooth cauliflower coral</name>
    <dbReference type="NCBI Taxonomy" id="50429"/>
    <lineage>
        <taxon>Eukaryota</taxon>
        <taxon>Metazoa</taxon>
        <taxon>Cnidaria</taxon>
        <taxon>Anthozoa</taxon>
        <taxon>Hexacorallia</taxon>
        <taxon>Scleractinia</taxon>
        <taxon>Astrocoeniina</taxon>
        <taxon>Pocilloporidae</taxon>
        <taxon>Stylophora</taxon>
    </lineage>
</organism>
<gene>
    <name evidence="1" type="ORF">AWC38_SpisGene3669</name>
</gene>
<evidence type="ECO:0000313" key="2">
    <source>
        <dbReference type="Proteomes" id="UP000225706"/>
    </source>
</evidence>
<proteinExistence type="predicted"/>
<dbReference type="AlphaFoldDB" id="A0A2B4SSY9"/>
<protein>
    <submittedName>
        <fullName evidence="1">Uncharacterized protein</fullName>
    </submittedName>
</protein>
<dbReference type="InterPro" id="IPR044929">
    <property type="entry name" value="DNA/RNA_non-sp_Endonuclease_sf"/>
</dbReference>
<dbReference type="Gene3D" id="3.40.570.10">
    <property type="entry name" value="Extracellular Endonuclease, subunit A"/>
    <property type="match status" value="1"/>
</dbReference>
<name>A0A2B4SSY9_STYPI</name>
<comment type="caution">
    <text evidence="1">The sequence shown here is derived from an EMBL/GenBank/DDBJ whole genome shotgun (WGS) entry which is preliminary data.</text>
</comment>
<dbReference type="OrthoDB" id="5946466at2759"/>
<dbReference type="EMBL" id="LSMT01000034">
    <property type="protein sequence ID" value="PFX31505.1"/>
    <property type="molecule type" value="Genomic_DNA"/>
</dbReference>
<evidence type="ECO:0000313" key="1">
    <source>
        <dbReference type="EMBL" id="PFX31505.1"/>
    </source>
</evidence>
<accession>A0A2B4SSY9</accession>